<evidence type="ECO:0000313" key="2">
    <source>
        <dbReference type="EMBL" id="QNM06275.1"/>
    </source>
</evidence>
<feature type="transmembrane region" description="Helical" evidence="1">
    <location>
        <begin position="170"/>
        <end position="190"/>
    </location>
</feature>
<name>A0A7G9G643_9FIRM</name>
<keyword evidence="1" id="KW-1133">Transmembrane helix</keyword>
<gene>
    <name evidence="2" type="ORF">H9Q78_03775</name>
</gene>
<feature type="transmembrane region" description="Helical" evidence="1">
    <location>
        <begin position="210"/>
        <end position="228"/>
    </location>
</feature>
<keyword evidence="3" id="KW-1185">Reference proteome</keyword>
<keyword evidence="1" id="KW-0812">Transmembrane</keyword>
<reference evidence="2 3" key="1">
    <citation type="submission" date="2020-08" db="EMBL/GenBank/DDBJ databases">
        <authorList>
            <person name="Liu C."/>
            <person name="Sun Q."/>
        </authorList>
    </citation>
    <scope>NUCLEOTIDE SEQUENCE [LARGE SCALE GENOMIC DNA]</scope>
    <source>
        <strain evidence="2 3">NSJ-38</strain>
    </source>
</reference>
<sequence>MKQTMRLFKIGLKQISKDGMLIVLIPAPFLAGVFFKFVIPFLNHILTAKYQFSIIAWYGLADGMMICLTPIFTAIISAFLLLEERDEGLSAFYQITPAEGYSYLSARIGIPMIWAFAATITVSFLLNLSSLSLQIIFLSSIISSLTGISLAMMVASIAGNRVEGLALSKMMGLSFMGLILVWFVPAPYHYFMAFLPSFWIGKLLADGADFFMFLLGVLTSFIWIALFTRRFLKRV</sequence>
<dbReference type="EMBL" id="CP060634">
    <property type="protein sequence ID" value="QNM06275.1"/>
    <property type="molecule type" value="Genomic_DNA"/>
</dbReference>
<dbReference type="AlphaFoldDB" id="A0A7G9G643"/>
<dbReference type="KEGG" id="qdo:H9Q78_03775"/>
<evidence type="ECO:0008006" key="4">
    <source>
        <dbReference type="Google" id="ProtNLM"/>
    </source>
</evidence>
<dbReference type="Proteomes" id="UP000515823">
    <property type="component" value="Chromosome"/>
</dbReference>
<feature type="transmembrane region" description="Helical" evidence="1">
    <location>
        <begin position="103"/>
        <end position="126"/>
    </location>
</feature>
<proteinExistence type="predicted"/>
<organism evidence="2 3">
    <name type="scientific">Qiania dongpingensis</name>
    <dbReference type="NCBI Taxonomy" id="2763669"/>
    <lineage>
        <taxon>Bacteria</taxon>
        <taxon>Bacillati</taxon>
        <taxon>Bacillota</taxon>
        <taxon>Clostridia</taxon>
        <taxon>Lachnospirales</taxon>
        <taxon>Lachnospiraceae</taxon>
        <taxon>Qiania</taxon>
    </lineage>
</organism>
<feature type="transmembrane region" description="Helical" evidence="1">
    <location>
        <begin position="132"/>
        <end position="158"/>
    </location>
</feature>
<accession>A0A7G9G643</accession>
<feature type="transmembrane region" description="Helical" evidence="1">
    <location>
        <begin position="54"/>
        <end position="82"/>
    </location>
</feature>
<feature type="transmembrane region" description="Helical" evidence="1">
    <location>
        <begin position="21"/>
        <end position="42"/>
    </location>
</feature>
<evidence type="ECO:0000313" key="3">
    <source>
        <dbReference type="Proteomes" id="UP000515823"/>
    </source>
</evidence>
<protein>
    <recommendedName>
        <fullName evidence="4">Fluoroquinolone transport system permease protein</fullName>
    </recommendedName>
</protein>
<dbReference type="RefSeq" id="WP_249303676.1">
    <property type="nucleotide sequence ID" value="NZ_CP060634.1"/>
</dbReference>
<evidence type="ECO:0000256" key="1">
    <source>
        <dbReference type="SAM" id="Phobius"/>
    </source>
</evidence>
<keyword evidence="1" id="KW-0472">Membrane</keyword>